<feature type="region of interest" description="Disordered" evidence="1">
    <location>
        <begin position="446"/>
        <end position="465"/>
    </location>
</feature>
<dbReference type="InterPro" id="IPR006594">
    <property type="entry name" value="LisH"/>
</dbReference>
<feature type="region of interest" description="Disordered" evidence="1">
    <location>
        <begin position="178"/>
        <end position="400"/>
    </location>
</feature>
<dbReference type="GO" id="GO:0005730">
    <property type="term" value="C:nucleolus"/>
    <property type="evidence" value="ECO:0007669"/>
    <property type="project" value="InterPro"/>
</dbReference>
<dbReference type="InterPro" id="IPR039191">
    <property type="entry name" value="Nopp140-like"/>
</dbReference>
<feature type="compositionally biased region" description="Basic and acidic residues" evidence="1">
    <location>
        <begin position="284"/>
        <end position="303"/>
    </location>
</feature>
<evidence type="ECO:0000313" key="3">
    <source>
        <dbReference type="EMBL" id="RYR30192.1"/>
    </source>
</evidence>
<proteinExistence type="predicted"/>
<keyword evidence="4" id="KW-1185">Reference proteome</keyword>
<feature type="compositionally biased region" description="Low complexity" evidence="1">
    <location>
        <begin position="374"/>
        <end position="383"/>
    </location>
</feature>
<dbReference type="PROSITE" id="PS50896">
    <property type="entry name" value="LISH"/>
    <property type="match status" value="1"/>
</dbReference>
<gene>
    <name evidence="3" type="ORF">Ahy_B01g055015</name>
</gene>
<evidence type="ECO:0000256" key="1">
    <source>
        <dbReference type="SAM" id="MobiDB-lite"/>
    </source>
</evidence>
<protein>
    <recommendedName>
        <fullName evidence="2">Srp40 C-terminal domain-containing protein</fullName>
    </recommendedName>
</protein>
<dbReference type="PANTHER" id="PTHR23216">
    <property type="entry name" value="NUCLEOLAR AND COILED-BODY PHOSPHOPROTEIN 1"/>
    <property type="match status" value="1"/>
</dbReference>
<feature type="compositionally biased region" description="Basic and acidic residues" evidence="1">
    <location>
        <begin position="178"/>
        <end position="187"/>
    </location>
</feature>
<feature type="domain" description="Srp40 C-terminal" evidence="2">
    <location>
        <begin position="401"/>
        <end position="473"/>
    </location>
</feature>
<dbReference type="Pfam" id="PF05022">
    <property type="entry name" value="SRP40_C"/>
    <property type="match status" value="1"/>
</dbReference>
<accession>A0A445AUU6</accession>
<sequence>MALRNPNCESTKTLDLQGFVQLRFVAKVATEVRAEEEETLRRMPATPSANKKDAFTLLAFTPRQVLLLTNQTMKQSSSNFKLLLHHSIARYLERSSFSKTLKKFRKEAQIEKDNVEDMSIDLEEMCLKYLEIRLKDTALPVKWCISELCISGTITMLFSARVMFWVCKCLSSMRDKDAKSNIQDQKDQAVNGTQSGNKEGKSKDKKKKKNKLDSESLASLEDNQVELQTKVTEQKGKDEISADDKIVDGAEAEKKSKDKKKKKKKENSQADAVEETGGCNGTVSKKDNSKASNREVMDEEKKDTKKRKRPTSEENGQQVADKKAAEEPKRRKVENLDESKGGEKLAETSVDLGNDSNSSQENVANGHTNGQLESAGGKSSAQKSQKKQQMESAETSAKKAFQRVQVDKVQFADERLQDNSYWAKSGAEVGYGAKAEEILGQVRGRDFRHEKTKKKRGSYRGGQIDLQSHSVKFNYSDEE</sequence>
<evidence type="ECO:0000259" key="2">
    <source>
        <dbReference type="Pfam" id="PF05022"/>
    </source>
</evidence>
<evidence type="ECO:0000313" key="4">
    <source>
        <dbReference type="Proteomes" id="UP000289738"/>
    </source>
</evidence>
<comment type="caution">
    <text evidence="3">The sequence shown here is derived from an EMBL/GenBank/DDBJ whole genome shotgun (WGS) entry which is preliminary data.</text>
</comment>
<dbReference type="STRING" id="3818.A0A445AUU6"/>
<feature type="compositionally biased region" description="Polar residues" evidence="1">
    <location>
        <begin position="354"/>
        <end position="372"/>
    </location>
</feature>
<reference evidence="3 4" key="1">
    <citation type="submission" date="2019-01" db="EMBL/GenBank/DDBJ databases">
        <title>Sequencing of cultivated peanut Arachis hypogaea provides insights into genome evolution and oil improvement.</title>
        <authorList>
            <person name="Chen X."/>
        </authorList>
    </citation>
    <scope>NUCLEOTIDE SEQUENCE [LARGE SCALE GENOMIC DNA]</scope>
    <source>
        <strain evidence="4">cv. Fuhuasheng</strain>
        <tissue evidence="3">Leaves</tissue>
    </source>
</reference>
<feature type="compositionally biased region" description="Polar residues" evidence="1">
    <location>
        <begin position="221"/>
        <end position="231"/>
    </location>
</feature>
<dbReference type="InterPro" id="IPR007718">
    <property type="entry name" value="Srp40_C"/>
</dbReference>
<feature type="compositionally biased region" description="Basic and acidic residues" evidence="1">
    <location>
        <begin position="232"/>
        <end position="256"/>
    </location>
</feature>
<dbReference type="EMBL" id="SDMP01000011">
    <property type="protein sequence ID" value="RYR30192.1"/>
    <property type="molecule type" value="Genomic_DNA"/>
</dbReference>
<dbReference type="PANTHER" id="PTHR23216:SF1">
    <property type="entry name" value="NUCLEOLAR AND COILED-BODY PHOSPHOPROTEIN 1"/>
    <property type="match status" value="1"/>
</dbReference>
<name>A0A445AUU6_ARAHY</name>
<dbReference type="Proteomes" id="UP000289738">
    <property type="component" value="Chromosome B01"/>
</dbReference>
<organism evidence="3 4">
    <name type="scientific">Arachis hypogaea</name>
    <name type="common">Peanut</name>
    <dbReference type="NCBI Taxonomy" id="3818"/>
    <lineage>
        <taxon>Eukaryota</taxon>
        <taxon>Viridiplantae</taxon>
        <taxon>Streptophyta</taxon>
        <taxon>Embryophyta</taxon>
        <taxon>Tracheophyta</taxon>
        <taxon>Spermatophyta</taxon>
        <taxon>Magnoliopsida</taxon>
        <taxon>eudicotyledons</taxon>
        <taxon>Gunneridae</taxon>
        <taxon>Pentapetalae</taxon>
        <taxon>rosids</taxon>
        <taxon>fabids</taxon>
        <taxon>Fabales</taxon>
        <taxon>Fabaceae</taxon>
        <taxon>Papilionoideae</taxon>
        <taxon>50 kb inversion clade</taxon>
        <taxon>dalbergioids sensu lato</taxon>
        <taxon>Dalbergieae</taxon>
        <taxon>Pterocarpus clade</taxon>
        <taxon>Arachis</taxon>
    </lineage>
</organism>
<dbReference type="SMART" id="SM00667">
    <property type="entry name" value="LisH"/>
    <property type="match status" value="1"/>
</dbReference>
<dbReference type="AlphaFoldDB" id="A0A445AUU6"/>
<feature type="compositionally biased region" description="Basic and acidic residues" evidence="1">
    <location>
        <begin position="320"/>
        <end position="346"/>
    </location>
</feature>